<evidence type="ECO:0000256" key="1">
    <source>
        <dbReference type="SAM" id="Phobius"/>
    </source>
</evidence>
<keyword evidence="1" id="KW-0472">Membrane</keyword>
<reference evidence="2 3" key="1">
    <citation type="journal article" date="2015" name="Nature">
        <title>rRNA introns, odd ribosomes, and small enigmatic genomes across a large radiation of phyla.</title>
        <authorList>
            <person name="Brown C.T."/>
            <person name="Hug L.A."/>
            <person name="Thomas B.C."/>
            <person name="Sharon I."/>
            <person name="Castelle C.J."/>
            <person name="Singh A."/>
            <person name="Wilkins M.J."/>
            <person name="Williams K.H."/>
            <person name="Banfield J.F."/>
        </authorList>
    </citation>
    <scope>NUCLEOTIDE SEQUENCE [LARGE SCALE GENOMIC DNA]</scope>
</reference>
<feature type="transmembrane region" description="Helical" evidence="1">
    <location>
        <begin position="42"/>
        <end position="62"/>
    </location>
</feature>
<dbReference type="EMBL" id="LBPD01000002">
    <property type="protein sequence ID" value="KKP52893.1"/>
    <property type="molecule type" value="Genomic_DNA"/>
</dbReference>
<sequence>MKNINFRMKQKMNEVFSIEPNDLGVNILTNYFRKITSYLKTAPFILVIPLTISISLFLYIIFGKLLVRLVTILQYGY</sequence>
<comment type="caution">
    <text evidence="2">The sequence shown here is derived from an EMBL/GenBank/DDBJ whole genome shotgun (WGS) entry which is preliminary data.</text>
</comment>
<protein>
    <submittedName>
        <fullName evidence="2">Uncharacterized protein</fullName>
    </submittedName>
</protein>
<dbReference type="AlphaFoldDB" id="A0A0G0A8H5"/>
<evidence type="ECO:0000313" key="2">
    <source>
        <dbReference type="EMBL" id="KKP52893.1"/>
    </source>
</evidence>
<keyword evidence="1" id="KW-1133">Transmembrane helix</keyword>
<accession>A0A0G0A8H5</accession>
<gene>
    <name evidence="2" type="ORF">UR42_C0002G0004</name>
</gene>
<evidence type="ECO:0000313" key="3">
    <source>
        <dbReference type="Proteomes" id="UP000034045"/>
    </source>
</evidence>
<name>A0A0G0A8H5_9BACT</name>
<organism evidence="2 3">
    <name type="scientific">Candidatus Roizmanbacteria bacterium GW2011_GWA2_33_33</name>
    <dbReference type="NCBI Taxonomy" id="1618476"/>
    <lineage>
        <taxon>Bacteria</taxon>
        <taxon>Candidatus Roizmaniibacteriota</taxon>
    </lineage>
</organism>
<dbReference type="Proteomes" id="UP000034045">
    <property type="component" value="Unassembled WGS sequence"/>
</dbReference>
<proteinExistence type="predicted"/>
<keyword evidence="1" id="KW-0812">Transmembrane</keyword>